<dbReference type="EMBL" id="JAFJMO010000017">
    <property type="protein sequence ID" value="KAJ8252236.1"/>
    <property type="molecule type" value="Genomic_DNA"/>
</dbReference>
<dbReference type="Proteomes" id="UP001152803">
    <property type="component" value="Unassembled WGS sequence"/>
</dbReference>
<dbReference type="PROSITE" id="PS51257">
    <property type="entry name" value="PROKAR_LIPOPROTEIN"/>
    <property type="match status" value="1"/>
</dbReference>
<keyword evidence="2" id="KW-1185">Reference proteome</keyword>
<comment type="caution">
    <text evidence="1">The sequence shown here is derived from an EMBL/GenBank/DDBJ whole genome shotgun (WGS) entry which is preliminary data.</text>
</comment>
<gene>
    <name evidence="1" type="ORF">COCON_G00215480</name>
</gene>
<sequence>MQEKLEHKDEGDKRKGYAPPGQGWGCGCGRQGASRAGVPYARDAGVRPCCSSTRGTKTLLLIESSSVLPTERSFATAVVWVRYVTAAAPAYGYPGDARGGVPPCRSQSLGGAGPRASLYAVAPTEEHLELGVEPSCSGRGAVIGRGGQKEAVRPCPRTRQPLLPYYFTPPGTR</sequence>
<name>A0A9Q1CXW8_CONCO</name>
<evidence type="ECO:0000313" key="2">
    <source>
        <dbReference type="Proteomes" id="UP001152803"/>
    </source>
</evidence>
<accession>A0A9Q1CXW8</accession>
<dbReference type="AlphaFoldDB" id="A0A9Q1CXW8"/>
<proteinExistence type="predicted"/>
<evidence type="ECO:0000313" key="1">
    <source>
        <dbReference type="EMBL" id="KAJ8252236.1"/>
    </source>
</evidence>
<reference evidence="1" key="1">
    <citation type="journal article" date="2023" name="Science">
        <title>Genome structures resolve the early diversification of teleost fishes.</title>
        <authorList>
            <person name="Parey E."/>
            <person name="Louis A."/>
            <person name="Montfort J."/>
            <person name="Bouchez O."/>
            <person name="Roques C."/>
            <person name="Iampietro C."/>
            <person name="Lluch J."/>
            <person name="Castinel A."/>
            <person name="Donnadieu C."/>
            <person name="Desvignes T."/>
            <person name="Floi Bucao C."/>
            <person name="Jouanno E."/>
            <person name="Wen M."/>
            <person name="Mejri S."/>
            <person name="Dirks R."/>
            <person name="Jansen H."/>
            <person name="Henkel C."/>
            <person name="Chen W.J."/>
            <person name="Zahm M."/>
            <person name="Cabau C."/>
            <person name="Klopp C."/>
            <person name="Thompson A.W."/>
            <person name="Robinson-Rechavi M."/>
            <person name="Braasch I."/>
            <person name="Lecointre G."/>
            <person name="Bobe J."/>
            <person name="Postlethwait J.H."/>
            <person name="Berthelot C."/>
            <person name="Roest Crollius H."/>
            <person name="Guiguen Y."/>
        </authorList>
    </citation>
    <scope>NUCLEOTIDE SEQUENCE</scope>
    <source>
        <strain evidence="1">Concon-B</strain>
    </source>
</reference>
<organism evidence="1 2">
    <name type="scientific">Conger conger</name>
    <name type="common">Conger eel</name>
    <name type="synonym">Muraena conger</name>
    <dbReference type="NCBI Taxonomy" id="82655"/>
    <lineage>
        <taxon>Eukaryota</taxon>
        <taxon>Metazoa</taxon>
        <taxon>Chordata</taxon>
        <taxon>Craniata</taxon>
        <taxon>Vertebrata</taxon>
        <taxon>Euteleostomi</taxon>
        <taxon>Actinopterygii</taxon>
        <taxon>Neopterygii</taxon>
        <taxon>Teleostei</taxon>
        <taxon>Anguilliformes</taxon>
        <taxon>Congridae</taxon>
        <taxon>Conger</taxon>
    </lineage>
</organism>
<protein>
    <submittedName>
        <fullName evidence="1">Uncharacterized protein</fullName>
    </submittedName>
</protein>